<evidence type="ECO:0000313" key="2">
    <source>
        <dbReference type="Ensembl" id="ENSPFOP00000030969.1"/>
    </source>
</evidence>
<keyword evidence="1" id="KW-0812">Transmembrane</keyword>
<evidence type="ECO:0008006" key="4">
    <source>
        <dbReference type="Google" id="ProtNLM"/>
    </source>
</evidence>
<keyword evidence="1" id="KW-1133">Transmembrane helix</keyword>
<keyword evidence="3" id="KW-1185">Reference proteome</keyword>
<dbReference type="eggNOG" id="ENOG502SW6P">
    <property type="taxonomic scope" value="Eukaryota"/>
</dbReference>
<reference evidence="2" key="2">
    <citation type="submission" date="2025-08" db="UniProtKB">
        <authorList>
            <consortium name="Ensembl"/>
        </authorList>
    </citation>
    <scope>IDENTIFICATION</scope>
</reference>
<accession>A0A096MHS8</accession>
<dbReference type="Proteomes" id="UP000028760">
    <property type="component" value="Unassembled WGS sequence"/>
</dbReference>
<dbReference type="OMA" id="DIHSQLW"/>
<evidence type="ECO:0000313" key="3">
    <source>
        <dbReference type="Proteomes" id="UP000028760"/>
    </source>
</evidence>
<protein>
    <recommendedName>
        <fullName evidence="4">BCL2 interacting killer</fullName>
    </recommendedName>
</protein>
<dbReference type="Ensembl" id="ENSPFOT00000029835.1">
    <property type="protein sequence ID" value="ENSPFOP00000030969.1"/>
    <property type="gene ID" value="ENSPFOG00000022481.1"/>
</dbReference>
<dbReference type="AlphaFoldDB" id="A0A096MHS8"/>
<organism evidence="2 3">
    <name type="scientific">Poecilia formosa</name>
    <name type="common">Amazon molly</name>
    <name type="synonym">Limia formosa</name>
    <dbReference type="NCBI Taxonomy" id="48698"/>
    <lineage>
        <taxon>Eukaryota</taxon>
        <taxon>Metazoa</taxon>
        <taxon>Chordata</taxon>
        <taxon>Craniata</taxon>
        <taxon>Vertebrata</taxon>
        <taxon>Euteleostomi</taxon>
        <taxon>Actinopterygii</taxon>
        <taxon>Neopterygii</taxon>
        <taxon>Teleostei</taxon>
        <taxon>Neoteleostei</taxon>
        <taxon>Acanthomorphata</taxon>
        <taxon>Ovalentaria</taxon>
        <taxon>Atherinomorphae</taxon>
        <taxon>Cyprinodontiformes</taxon>
        <taxon>Poeciliidae</taxon>
        <taxon>Poeciliinae</taxon>
        <taxon>Poecilia</taxon>
    </lineage>
</organism>
<dbReference type="GeneTree" id="ENSGT01030000234980"/>
<reference evidence="3" key="1">
    <citation type="submission" date="2013-10" db="EMBL/GenBank/DDBJ databases">
        <authorList>
            <person name="Schartl M."/>
            <person name="Warren W."/>
        </authorList>
    </citation>
    <scope>NUCLEOTIDE SEQUENCE [LARGE SCALE GENOMIC DNA]</scope>
    <source>
        <strain evidence="3">female</strain>
    </source>
</reference>
<reference evidence="2" key="3">
    <citation type="submission" date="2025-09" db="UniProtKB">
        <authorList>
            <consortium name="Ensembl"/>
        </authorList>
    </citation>
    <scope>IDENTIFICATION</scope>
</reference>
<name>A0A096MHS8_POEFO</name>
<proteinExistence type="predicted"/>
<keyword evidence="1" id="KW-0472">Membrane</keyword>
<sequence length="156" mass="17241">MVEQTRHPSRAVTLQAGPGEMADGNLRCRIRDRAVRVVGRQLAEIGDLLDQERVRRDPNWPPTPLYLLGPARTLTRIICRDLHNQLWGFQSLLAPVKTWIVSATSGTGNLRAEAKATWVSSLKVVAWPGWTRGALMAVALLATASIFGGLWMTKFA</sequence>
<evidence type="ECO:0000256" key="1">
    <source>
        <dbReference type="SAM" id="Phobius"/>
    </source>
</evidence>
<dbReference type="EMBL" id="AYCK01020065">
    <property type="status" value="NOT_ANNOTATED_CDS"/>
    <property type="molecule type" value="Genomic_DNA"/>
</dbReference>
<feature type="transmembrane region" description="Helical" evidence="1">
    <location>
        <begin position="133"/>
        <end position="152"/>
    </location>
</feature>